<dbReference type="SFLD" id="SFLDG01019">
    <property type="entry name" value="Terpene_Cyclase_Like_1_C_Termi"/>
    <property type="match status" value="1"/>
</dbReference>
<feature type="domain" description="Terpene synthase metal-binding" evidence="6">
    <location>
        <begin position="232"/>
        <end position="458"/>
    </location>
</feature>
<feature type="domain" description="Terpene synthase N-terminal" evidence="5">
    <location>
        <begin position="36"/>
        <end position="127"/>
    </location>
</feature>
<dbReference type="InterPro" id="IPR044814">
    <property type="entry name" value="Terpene_cyclase_plant_C1"/>
</dbReference>
<dbReference type="EnsemblPlants" id="ORUFI03G17880.1">
    <property type="protein sequence ID" value="ORUFI03G17880.1"/>
    <property type="gene ID" value="ORUFI03G17880"/>
</dbReference>
<evidence type="ECO:0000259" key="5">
    <source>
        <dbReference type="Pfam" id="PF01397"/>
    </source>
</evidence>
<reference evidence="8" key="1">
    <citation type="submission" date="2013-06" db="EMBL/GenBank/DDBJ databases">
        <authorList>
            <person name="Zhao Q."/>
        </authorList>
    </citation>
    <scope>NUCLEOTIDE SEQUENCE</scope>
    <source>
        <strain evidence="8">cv. W1943</strain>
    </source>
</reference>
<feature type="compositionally biased region" description="Basic and acidic residues" evidence="4">
    <location>
        <begin position="1"/>
        <end position="21"/>
    </location>
</feature>
<comment type="cofactor">
    <cofactor evidence="2">
        <name>Mg(2+)</name>
        <dbReference type="ChEBI" id="CHEBI:18420"/>
    </cofactor>
</comment>
<evidence type="ECO:0000259" key="6">
    <source>
        <dbReference type="Pfam" id="PF03936"/>
    </source>
</evidence>
<protein>
    <submittedName>
        <fullName evidence="7">Uncharacterized protein</fullName>
    </submittedName>
</protein>
<evidence type="ECO:0000256" key="3">
    <source>
        <dbReference type="ARBA" id="ARBA00022723"/>
    </source>
</evidence>
<dbReference type="OMA" id="KTINQAH"/>
<comment type="cofactor">
    <cofactor evidence="1">
        <name>Mn(2+)</name>
        <dbReference type="ChEBI" id="CHEBI:29035"/>
    </cofactor>
</comment>
<dbReference type="InterPro" id="IPR001906">
    <property type="entry name" value="Terpene_synth_N"/>
</dbReference>
<dbReference type="GO" id="GO:0000287">
    <property type="term" value="F:magnesium ion binding"/>
    <property type="evidence" value="ECO:0007669"/>
    <property type="project" value="InterPro"/>
</dbReference>
<dbReference type="eggNOG" id="ENOG502QUCN">
    <property type="taxonomic scope" value="Eukaryota"/>
</dbReference>
<organism evidence="7 8">
    <name type="scientific">Oryza rufipogon</name>
    <name type="common">Brownbeard rice</name>
    <name type="synonym">Asian wild rice</name>
    <dbReference type="NCBI Taxonomy" id="4529"/>
    <lineage>
        <taxon>Eukaryota</taxon>
        <taxon>Viridiplantae</taxon>
        <taxon>Streptophyta</taxon>
        <taxon>Embryophyta</taxon>
        <taxon>Tracheophyta</taxon>
        <taxon>Spermatophyta</taxon>
        <taxon>Magnoliopsida</taxon>
        <taxon>Liliopsida</taxon>
        <taxon>Poales</taxon>
        <taxon>Poaceae</taxon>
        <taxon>BOP clade</taxon>
        <taxon>Oryzoideae</taxon>
        <taxon>Oryzeae</taxon>
        <taxon>Oryzinae</taxon>
        <taxon>Oryza</taxon>
    </lineage>
</organism>
<dbReference type="GO" id="GO:0010333">
    <property type="term" value="F:terpene synthase activity"/>
    <property type="evidence" value="ECO:0007669"/>
    <property type="project" value="InterPro"/>
</dbReference>
<evidence type="ECO:0000313" key="8">
    <source>
        <dbReference type="Proteomes" id="UP000008022"/>
    </source>
</evidence>
<dbReference type="Gene3D" id="1.10.600.10">
    <property type="entry name" value="Farnesyl Diphosphate Synthase"/>
    <property type="match status" value="2"/>
</dbReference>
<dbReference type="CDD" id="cd00684">
    <property type="entry name" value="Terpene_cyclase_plant_C1"/>
    <property type="match status" value="1"/>
</dbReference>
<dbReference type="Proteomes" id="UP000008022">
    <property type="component" value="Unassembled WGS sequence"/>
</dbReference>
<dbReference type="Gene3D" id="1.50.10.130">
    <property type="entry name" value="Terpene synthase, N-terminal domain"/>
    <property type="match status" value="2"/>
</dbReference>
<dbReference type="InterPro" id="IPR050148">
    <property type="entry name" value="Terpene_synthase-like"/>
</dbReference>
<dbReference type="GO" id="GO:0016102">
    <property type="term" value="P:diterpenoid biosynthetic process"/>
    <property type="evidence" value="ECO:0007669"/>
    <property type="project" value="InterPro"/>
</dbReference>
<accession>A0A0E0NV04</accession>
<name>A0A0E0NV04_ORYRU</name>
<proteinExistence type="predicted"/>
<dbReference type="InterPro" id="IPR005630">
    <property type="entry name" value="Terpene_synthase_metal-bd"/>
</dbReference>
<dbReference type="Pfam" id="PF03936">
    <property type="entry name" value="Terpene_synth_C"/>
    <property type="match status" value="1"/>
</dbReference>
<reference evidence="7" key="2">
    <citation type="submission" date="2015-06" db="UniProtKB">
        <authorList>
            <consortium name="EnsemblPlants"/>
        </authorList>
    </citation>
    <scope>IDENTIFICATION</scope>
</reference>
<dbReference type="STRING" id="4529.A0A0E0NV04"/>
<evidence type="ECO:0000256" key="2">
    <source>
        <dbReference type="ARBA" id="ARBA00001946"/>
    </source>
</evidence>
<dbReference type="PANTHER" id="PTHR31225">
    <property type="entry name" value="OS04G0344100 PROTEIN-RELATED"/>
    <property type="match status" value="1"/>
</dbReference>
<dbReference type="SFLD" id="SFLDS00005">
    <property type="entry name" value="Isoprenoid_Synthase_Type_I"/>
    <property type="match status" value="1"/>
</dbReference>
<dbReference type="Gramene" id="ORUFI03G17880.1">
    <property type="protein sequence ID" value="ORUFI03G17880.1"/>
    <property type="gene ID" value="ORUFI03G17880"/>
</dbReference>
<keyword evidence="3" id="KW-0479">Metal-binding</keyword>
<evidence type="ECO:0000313" key="7">
    <source>
        <dbReference type="EnsemblPlants" id="ORUFI03G17880.1"/>
    </source>
</evidence>
<evidence type="ECO:0000256" key="1">
    <source>
        <dbReference type="ARBA" id="ARBA00001936"/>
    </source>
</evidence>
<evidence type="ECO:0000256" key="4">
    <source>
        <dbReference type="SAM" id="MobiDB-lite"/>
    </source>
</evidence>
<keyword evidence="8" id="KW-1185">Reference proteome</keyword>
<dbReference type="InterPro" id="IPR036965">
    <property type="entry name" value="Terpene_synth_N_sf"/>
</dbReference>
<dbReference type="SUPFAM" id="SSF48239">
    <property type="entry name" value="Terpenoid cyclases/Protein prenyltransferases"/>
    <property type="match status" value="1"/>
</dbReference>
<dbReference type="Pfam" id="PF01397">
    <property type="entry name" value="Terpene_synth"/>
    <property type="match status" value="1"/>
</dbReference>
<dbReference type="HOGENOM" id="CLU_003125_7_0_1"/>
<dbReference type="InterPro" id="IPR008949">
    <property type="entry name" value="Isoprenoid_synthase_dom_sf"/>
</dbReference>
<dbReference type="SUPFAM" id="SSF48576">
    <property type="entry name" value="Terpenoid synthases"/>
    <property type="match status" value="1"/>
</dbReference>
<dbReference type="PANTHER" id="PTHR31225:SF222">
    <property type="entry name" value="ALPHA-COPAENE SYNTHASE"/>
    <property type="match status" value="1"/>
</dbReference>
<feature type="region of interest" description="Disordered" evidence="4">
    <location>
        <begin position="1"/>
        <end position="29"/>
    </location>
</feature>
<dbReference type="InterPro" id="IPR008930">
    <property type="entry name" value="Terpenoid_cyclase/PrenylTrfase"/>
</dbReference>
<dbReference type="InterPro" id="IPR034741">
    <property type="entry name" value="Terpene_cyclase-like_1_C"/>
</dbReference>
<dbReference type="AlphaFoldDB" id="A0A0E0NV04"/>
<sequence>MDDPSKQRRWHSTENKSEGRTRQHAPKAAPEFHPTVWGDFFINYEPQPLQACMLRPEKWMRERSDQLRKDVSQLFDAFDGVAEKMNLVDTLQRLGIDHLFEEEIATTLNTIHGAEFDSPSLHDVALRLYNAANLLTHNEEALQEAILFSRHHLELMKSNLKSPLAEQVSRALQIPLSRNLKRVEALSYILEYNVHEQTYNPSILELAKLDFNLLQHIHQRELKTITQWWEDLSNDIGLDYIRDRIVECYFWSYSMYFEEEYTRARMILAKFFMLTSLLDDTYDTHATLEECRNLNVAIQSWDESDISVLPDYLKKFFLKVMSNFVEFENELEPHIRHRNAYNRKVEAEWFHHNYVPSFKEQIEVSVMSAGIQALSVCILVGMGNIVTEETLEWAIGNNDAVRAGGEVARFMDDMAAFKNGRNKLDVASSVECYIKEYNVTSEVALAKIGSLVEDAWKTINQAHIDRRELLPFVHRVTNLSRSMAILFLDKRDAYTYTRPREAVVLGSPSSARGTTWVPVLVLALTIVGSTVPHVADGVGTSGPTSLTYHVLENIYTLKFSLGIGEVITMYAFFKPSWTPNTTVTCDQGNK</sequence>